<evidence type="ECO:0000313" key="2">
    <source>
        <dbReference type="EMBL" id="GGN07021.1"/>
    </source>
</evidence>
<feature type="region of interest" description="Disordered" evidence="1">
    <location>
        <begin position="44"/>
        <end position="80"/>
    </location>
</feature>
<proteinExistence type="predicted"/>
<organism evidence="2 3">
    <name type="scientific">Dyadobacter beijingensis</name>
    <dbReference type="NCBI Taxonomy" id="365489"/>
    <lineage>
        <taxon>Bacteria</taxon>
        <taxon>Pseudomonadati</taxon>
        <taxon>Bacteroidota</taxon>
        <taxon>Cytophagia</taxon>
        <taxon>Cytophagales</taxon>
        <taxon>Spirosomataceae</taxon>
        <taxon>Dyadobacter</taxon>
    </lineage>
</organism>
<dbReference type="Proteomes" id="UP000632339">
    <property type="component" value="Unassembled WGS sequence"/>
</dbReference>
<evidence type="ECO:0000256" key="1">
    <source>
        <dbReference type="SAM" id="MobiDB-lite"/>
    </source>
</evidence>
<accession>A0ABQ2ICH3</accession>
<comment type="caution">
    <text evidence="2">The sequence shown here is derived from an EMBL/GenBank/DDBJ whole genome shotgun (WGS) entry which is preliminary data.</text>
</comment>
<name>A0ABQ2ICH3_9BACT</name>
<reference evidence="3" key="1">
    <citation type="journal article" date="2019" name="Int. J. Syst. Evol. Microbiol.">
        <title>The Global Catalogue of Microorganisms (GCM) 10K type strain sequencing project: providing services to taxonomists for standard genome sequencing and annotation.</title>
        <authorList>
            <consortium name="The Broad Institute Genomics Platform"/>
            <consortium name="The Broad Institute Genome Sequencing Center for Infectious Disease"/>
            <person name="Wu L."/>
            <person name="Ma J."/>
        </authorList>
    </citation>
    <scope>NUCLEOTIDE SEQUENCE [LARGE SCALE GENOMIC DNA]</scope>
    <source>
        <strain evidence="3">CGMCC 1.6375</strain>
    </source>
</reference>
<dbReference type="EMBL" id="BMLI01000002">
    <property type="protein sequence ID" value="GGN07021.1"/>
    <property type="molecule type" value="Genomic_DNA"/>
</dbReference>
<protein>
    <submittedName>
        <fullName evidence="2">Uncharacterized protein</fullName>
    </submittedName>
</protein>
<gene>
    <name evidence="2" type="ORF">GCM10010967_48040</name>
</gene>
<keyword evidence="3" id="KW-1185">Reference proteome</keyword>
<evidence type="ECO:0000313" key="3">
    <source>
        <dbReference type="Proteomes" id="UP000632339"/>
    </source>
</evidence>
<sequence>MQKVKLPVRKTGDSLHAFPKFCGIAINIDRDDNIPKSGKVRALWNGKNRNRGNTNDPLGMRSHKDSLPPPGTSGTGNDQVDAMCCDRRQNNICKPAFFT</sequence>